<dbReference type="PANTHER" id="PTHR43385:SF1">
    <property type="entry name" value="RIBOFLAVIN TRANSPORTER RIBJ"/>
    <property type="match status" value="1"/>
</dbReference>
<feature type="transmembrane region" description="Helical" evidence="7">
    <location>
        <begin position="109"/>
        <end position="130"/>
    </location>
</feature>
<name>A0AAV2TD91_CALDB</name>
<feature type="region of interest" description="Disordered" evidence="6">
    <location>
        <begin position="236"/>
        <end position="269"/>
    </location>
</feature>
<protein>
    <recommendedName>
        <fullName evidence="10">Oxalate:formate antiporter</fullName>
    </recommendedName>
</protein>
<dbReference type="AlphaFoldDB" id="A0AAV2TD91"/>
<feature type="transmembrane region" description="Helical" evidence="7">
    <location>
        <begin position="325"/>
        <end position="345"/>
    </location>
</feature>
<organism evidence="8 9">
    <name type="scientific">Calicophoron daubneyi</name>
    <name type="common">Rumen fluke</name>
    <name type="synonym">Paramphistomum daubneyi</name>
    <dbReference type="NCBI Taxonomy" id="300641"/>
    <lineage>
        <taxon>Eukaryota</taxon>
        <taxon>Metazoa</taxon>
        <taxon>Spiralia</taxon>
        <taxon>Lophotrochozoa</taxon>
        <taxon>Platyhelminthes</taxon>
        <taxon>Trematoda</taxon>
        <taxon>Digenea</taxon>
        <taxon>Plagiorchiida</taxon>
        <taxon>Pronocephalata</taxon>
        <taxon>Paramphistomoidea</taxon>
        <taxon>Paramphistomidae</taxon>
        <taxon>Calicophoron</taxon>
    </lineage>
</organism>
<dbReference type="PANTHER" id="PTHR43385">
    <property type="entry name" value="RIBOFLAVIN TRANSPORTER RIBJ"/>
    <property type="match status" value="1"/>
</dbReference>
<dbReference type="InterPro" id="IPR036259">
    <property type="entry name" value="MFS_trans_sf"/>
</dbReference>
<keyword evidence="5 7" id="KW-0472">Membrane</keyword>
<dbReference type="GO" id="GO:0016020">
    <property type="term" value="C:membrane"/>
    <property type="evidence" value="ECO:0007669"/>
    <property type="project" value="UniProtKB-SubCell"/>
</dbReference>
<evidence type="ECO:0000256" key="5">
    <source>
        <dbReference type="ARBA" id="ARBA00023136"/>
    </source>
</evidence>
<evidence type="ECO:0000256" key="3">
    <source>
        <dbReference type="ARBA" id="ARBA00022692"/>
    </source>
</evidence>
<dbReference type="InterPro" id="IPR052983">
    <property type="entry name" value="MFS_Riboflavin_Transporter"/>
</dbReference>
<keyword evidence="3 7" id="KW-0812">Transmembrane</keyword>
<dbReference type="SUPFAM" id="SSF103473">
    <property type="entry name" value="MFS general substrate transporter"/>
    <property type="match status" value="1"/>
</dbReference>
<dbReference type="EMBL" id="CAXLJL010000245">
    <property type="protein sequence ID" value="CAL5135125.1"/>
    <property type="molecule type" value="Genomic_DNA"/>
</dbReference>
<feature type="transmembrane region" description="Helical" evidence="7">
    <location>
        <begin position="54"/>
        <end position="76"/>
    </location>
</feature>
<feature type="transmembrane region" description="Helical" evidence="7">
    <location>
        <begin position="292"/>
        <end position="313"/>
    </location>
</feature>
<evidence type="ECO:0000256" key="6">
    <source>
        <dbReference type="SAM" id="MobiDB-lite"/>
    </source>
</evidence>
<feature type="transmembrane region" description="Helical" evidence="7">
    <location>
        <begin position="142"/>
        <end position="162"/>
    </location>
</feature>
<feature type="transmembrane region" description="Helical" evidence="7">
    <location>
        <begin position="387"/>
        <end position="406"/>
    </location>
</feature>
<gene>
    <name evidence="8" type="ORF">CDAUBV1_LOCUS9182</name>
</gene>
<keyword evidence="4 7" id="KW-1133">Transmembrane helix</keyword>
<feature type="transmembrane region" description="Helical" evidence="7">
    <location>
        <begin position="449"/>
        <end position="470"/>
    </location>
</feature>
<dbReference type="InterPro" id="IPR011701">
    <property type="entry name" value="MFS"/>
</dbReference>
<reference evidence="8" key="1">
    <citation type="submission" date="2024-06" db="EMBL/GenBank/DDBJ databases">
        <authorList>
            <person name="Liu X."/>
            <person name="Lenzi L."/>
            <person name="Haldenby T S."/>
            <person name="Uol C."/>
        </authorList>
    </citation>
    <scope>NUCLEOTIDE SEQUENCE</scope>
</reference>
<dbReference type="GO" id="GO:0022857">
    <property type="term" value="F:transmembrane transporter activity"/>
    <property type="evidence" value="ECO:0007669"/>
    <property type="project" value="InterPro"/>
</dbReference>
<feature type="transmembrane region" description="Helical" evidence="7">
    <location>
        <begin position="418"/>
        <end position="437"/>
    </location>
</feature>
<sequence length="495" mass="55067">MRCTRRTVNGVLAVIGGILIHLTYGHYYTITNLLPYMLSYMRTHSDPDVRDGQSIWFSALTLAMEGIAMPLGGYAATKFGYRLVVSLSCIMVSGGIALTYFTIQHSFGTILVTFSIIYGLGFGFGYSVILTVTSSWFPARRGLIFGMVLGGFGLGSLVFTPIQTAFVNPNNVKVNKTAGHFTDPELLNRVPYVFLLMGGILFGIQLVGFLLLRTVPKVNELDALCLQQENQPNRISVTESIETEGGTTEDEAEEEQGKSEEGKSEEGKAKDVANVSGGVNYSIKQVARQLDFYLLWLAMFCTVIPIIIVTSISKLFGQKYMSDDLFLSTVVTISAIFNCGGRVAWGHIVDRFSFKIPICAMFLLWGVFLITFPHLYLVPEDALKPVYALWVFAMYFTISGAFSMMPSATNILFGPKHVAVNYGVIFSSFVAGTLIWAGITSSMVVKDAYFFQFTGSGCACLVGFIIMFWINDRRLRSRYNPRQWCELKFRRRTLQ</sequence>
<evidence type="ECO:0000313" key="8">
    <source>
        <dbReference type="EMBL" id="CAL5135125.1"/>
    </source>
</evidence>
<dbReference type="Gene3D" id="1.20.1250.20">
    <property type="entry name" value="MFS general substrate transporter like domains"/>
    <property type="match status" value="2"/>
</dbReference>
<evidence type="ECO:0000256" key="1">
    <source>
        <dbReference type="ARBA" id="ARBA00004141"/>
    </source>
</evidence>
<dbReference type="Pfam" id="PF07690">
    <property type="entry name" value="MFS_1"/>
    <property type="match status" value="1"/>
</dbReference>
<comment type="caution">
    <text evidence="8">The sequence shown here is derived from an EMBL/GenBank/DDBJ whole genome shotgun (WGS) entry which is preliminary data.</text>
</comment>
<evidence type="ECO:0000256" key="7">
    <source>
        <dbReference type="SAM" id="Phobius"/>
    </source>
</evidence>
<feature type="transmembrane region" description="Helical" evidence="7">
    <location>
        <begin position="12"/>
        <end position="34"/>
    </location>
</feature>
<feature type="transmembrane region" description="Helical" evidence="7">
    <location>
        <begin position="83"/>
        <end position="103"/>
    </location>
</feature>
<evidence type="ECO:0000256" key="2">
    <source>
        <dbReference type="ARBA" id="ARBA00022448"/>
    </source>
</evidence>
<comment type="subcellular location">
    <subcellularLocation>
        <location evidence="1">Membrane</location>
        <topology evidence="1">Multi-pass membrane protein</topology>
    </subcellularLocation>
</comment>
<feature type="transmembrane region" description="Helical" evidence="7">
    <location>
        <begin position="192"/>
        <end position="212"/>
    </location>
</feature>
<accession>A0AAV2TD91</accession>
<dbReference type="Proteomes" id="UP001497525">
    <property type="component" value="Unassembled WGS sequence"/>
</dbReference>
<feature type="transmembrane region" description="Helical" evidence="7">
    <location>
        <begin position="352"/>
        <end position="375"/>
    </location>
</feature>
<evidence type="ECO:0000256" key="4">
    <source>
        <dbReference type="ARBA" id="ARBA00022989"/>
    </source>
</evidence>
<evidence type="ECO:0008006" key="10">
    <source>
        <dbReference type="Google" id="ProtNLM"/>
    </source>
</evidence>
<evidence type="ECO:0000313" key="9">
    <source>
        <dbReference type="Proteomes" id="UP001497525"/>
    </source>
</evidence>
<proteinExistence type="predicted"/>
<keyword evidence="2" id="KW-0813">Transport</keyword>
<feature type="compositionally biased region" description="Basic and acidic residues" evidence="6">
    <location>
        <begin position="255"/>
        <end position="269"/>
    </location>
</feature>